<dbReference type="Proteomes" id="UP001054821">
    <property type="component" value="Chromosome 7"/>
</dbReference>
<dbReference type="AlphaFoldDB" id="A0A5E4E279"/>
<name>A0A5E4E279_PRUDU</name>
<evidence type="ECO:0000313" key="3">
    <source>
        <dbReference type="Proteomes" id="UP000327085"/>
    </source>
</evidence>
<reference evidence="1 4" key="3">
    <citation type="journal article" date="2022" name="G3 (Bethesda)">
        <title>Whole-genome sequence and methylome profiling of the almond [Prunus dulcis (Mill.) D.A. Webb] cultivar 'Nonpareil'.</title>
        <authorList>
            <person name="D'Amico-Willman K.M."/>
            <person name="Ouma W.Z."/>
            <person name="Meulia T."/>
            <person name="Sideli G.M."/>
            <person name="Gradziel T.M."/>
            <person name="Fresnedo-Ramirez J."/>
        </authorList>
    </citation>
    <scope>NUCLEOTIDE SEQUENCE [LARGE SCALE GENOMIC DNA]</scope>
    <source>
        <strain evidence="1">Clone GOH B32 T37-40</strain>
    </source>
</reference>
<reference evidence="3" key="2">
    <citation type="journal article" date="2020" name="Plant J.">
        <title>Transposons played a major role in the diversification between the closely related almond and peach genomes: results from the almond genome sequence.</title>
        <authorList>
            <person name="Alioto T."/>
            <person name="Alexiou K.G."/>
            <person name="Bardil A."/>
            <person name="Barteri F."/>
            <person name="Castanera R."/>
            <person name="Cruz F."/>
            <person name="Dhingra A."/>
            <person name="Duval H."/>
            <person name="Fernandez I Marti A."/>
            <person name="Frias L."/>
            <person name="Galan B."/>
            <person name="Garcia J.L."/>
            <person name="Howad W."/>
            <person name="Gomez-Garrido J."/>
            <person name="Gut M."/>
            <person name="Julca I."/>
            <person name="Morata J."/>
            <person name="Puigdomenech P."/>
            <person name="Ribeca P."/>
            <person name="Rubio Cabetas M.J."/>
            <person name="Vlasova A."/>
            <person name="Wirthensohn M."/>
            <person name="Garcia-Mas J."/>
            <person name="Gabaldon T."/>
            <person name="Casacuberta J.M."/>
            <person name="Arus P."/>
        </authorList>
    </citation>
    <scope>NUCLEOTIDE SEQUENCE [LARGE SCALE GENOMIC DNA]</scope>
    <source>
        <strain evidence="3">cv. Texas</strain>
    </source>
</reference>
<evidence type="ECO:0000313" key="4">
    <source>
        <dbReference type="Proteomes" id="UP001054821"/>
    </source>
</evidence>
<keyword evidence="4" id="KW-1185">Reference proteome</keyword>
<dbReference type="InParanoid" id="A0A5E4E279"/>
<reference evidence="2" key="1">
    <citation type="submission" date="2019-07" db="EMBL/GenBank/DDBJ databases">
        <authorList>
            <person name="Alioto T."/>
            <person name="Alioto T."/>
            <person name="Gomez Garrido J."/>
        </authorList>
    </citation>
    <scope>NUCLEOTIDE SEQUENCE</scope>
</reference>
<dbReference type="Proteomes" id="UP000327085">
    <property type="component" value="Chromosome 7"/>
</dbReference>
<proteinExistence type="predicted"/>
<evidence type="ECO:0000313" key="2">
    <source>
        <dbReference type="EMBL" id="VVA09874.1"/>
    </source>
</evidence>
<organism evidence="2 3">
    <name type="scientific">Prunus dulcis</name>
    <name type="common">Almond</name>
    <name type="synonym">Amygdalus dulcis</name>
    <dbReference type="NCBI Taxonomy" id="3755"/>
    <lineage>
        <taxon>Eukaryota</taxon>
        <taxon>Viridiplantae</taxon>
        <taxon>Streptophyta</taxon>
        <taxon>Embryophyta</taxon>
        <taxon>Tracheophyta</taxon>
        <taxon>Spermatophyta</taxon>
        <taxon>Magnoliopsida</taxon>
        <taxon>eudicotyledons</taxon>
        <taxon>Gunneridae</taxon>
        <taxon>Pentapetalae</taxon>
        <taxon>rosids</taxon>
        <taxon>fabids</taxon>
        <taxon>Rosales</taxon>
        <taxon>Rosaceae</taxon>
        <taxon>Amygdaloideae</taxon>
        <taxon>Amygdaleae</taxon>
        <taxon>Prunus</taxon>
    </lineage>
</organism>
<evidence type="ECO:0000313" key="1">
    <source>
        <dbReference type="EMBL" id="KAI5319721.1"/>
    </source>
</evidence>
<dbReference type="EMBL" id="JAJFAZ020000007">
    <property type="protein sequence ID" value="KAI5319721.1"/>
    <property type="molecule type" value="Genomic_DNA"/>
</dbReference>
<sequence>MELTRTSGRAPVAVLRRSFFLDELDAIGYCLAVVRVIMRTIIPLRIWAGSASVACGLVGGDSRQHDQTENRLAKPLEQSHRRQAFGFVGARVDVASHPGNA</sequence>
<accession>A0A5E4E279</accession>
<protein>
    <submittedName>
        <fullName evidence="2">Uncharacterized protein</fullName>
    </submittedName>
</protein>
<dbReference type="EMBL" id="CABIKO010000001">
    <property type="protein sequence ID" value="VVA09874.1"/>
    <property type="molecule type" value="Genomic_DNA"/>
</dbReference>
<dbReference type="Gramene" id="VVA09874">
    <property type="protein sequence ID" value="VVA09874"/>
    <property type="gene ID" value="Prudul26B004515"/>
</dbReference>
<gene>
    <name evidence="2" type="ORF">ALMOND_2B004515</name>
    <name evidence="1" type="ORF">L3X38_039429</name>
</gene>